<proteinExistence type="predicted"/>
<sequence>MRSSATRSTRYACASSCRVHWQFQCWSSRWFQRCSSPSASGWPLPSRPPWWRGAPGPFTTQRGSMPVTAPRPWTLSSAWVCWPPGSGARGLSSSGVRAGPTTPCRSSGWCRAAATAAPWPMPCQRRTCISKSPPPCRCLSSPAAGSNCAPSRTAAQPCARCWRWGPRMRLSSTAPTQLPERAVARSRSRHPRSAWATCSWCALARPSLPMRWYYSESPQLMRQCSRVSLCPSRSNPVRRSPGPPSTSAVGWWCARSEWASTRGSPRWAGSSPPHRTRRPRCSAWLTAFRRCSFRWSSGSRC</sequence>
<dbReference type="AlphaFoldDB" id="A0A6J7QM59"/>
<dbReference type="EMBL" id="CAFBOZ010000252">
    <property type="protein sequence ID" value="CAB5018161.1"/>
    <property type="molecule type" value="Genomic_DNA"/>
</dbReference>
<name>A0A6J7QM59_9ZZZZ</name>
<evidence type="ECO:0000313" key="1">
    <source>
        <dbReference type="EMBL" id="CAB5018161.1"/>
    </source>
</evidence>
<gene>
    <name evidence="1" type="ORF">UFOPK3992_01556</name>
</gene>
<accession>A0A6J7QM59</accession>
<organism evidence="1">
    <name type="scientific">freshwater metagenome</name>
    <dbReference type="NCBI Taxonomy" id="449393"/>
    <lineage>
        <taxon>unclassified sequences</taxon>
        <taxon>metagenomes</taxon>
        <taxon>ecological metagenomes</taxon>
    </lineage>
</organism>
<protein>
    <submittedName>
        <fullName evidence="1">Unannotated protein</fullName>
    </submittedName>
</protein>
<reference evidence="1" key="1">
    <citation type="submission" date="2020-05" db="EMBL/GenBank/DDBJ databases">
        <authorList>
            <person name="Chiriac C."/>
            <person name="Salcher M."/>
            <person name="Ghai R."/>
            <person name="Kavagutti S V."/>
        </authorList>
    </citation>
    <scope>NUCLEOTIDE SEQUENCE</scope>
</reference>